<dbReference type="PANTHER" id="PTHR24291">
    <property type="entry name" value="CYTOCHROME P450 FAMILY 4"/>
    <property type="match status" value="1"/>
</dbReference>
<comment type="similarity">
    <text evidence="1 8">Belongs to the cytochrome P450 family.</text>
</comment>
<evidence type="ECO:0000313" key="10">
    <source>
        <dbReference type="Proteomes" id="UP001185092"/>
    </source>
</evidence>
<comment type="caution">
    <text evidence="9">The sequence shown here is derived from an EMBL/GenBank/DDBJ whole genome shotgun (WGS) entry which is preliminary data.</text>
</comment>
<gene>
    <name evidence="9" type="ORF">HNQ88_002600</name>
</gene>
<keyword evidence="3 7" id="KW-0479">Metal-binding</keyword>
<dbReference type="InterPro" id="IPR002401">
    <property type="entry name" value="Cyt_P450_E_grp-I"/>
</dbReference>
<organism evidence="9 10">
    <name type="scientific">Aureibacter tunicatorum</name>
    <dbReference type="NCBI Taxonomy" id="866807"/>
    <lineage>
        <taxon>Bacteria</taxon>
        <taxon>Pseudomonadati</taxon>
        <taxon>Bacteroidota</taxon>
        <taxon>Cytophagia</taxon>
        <taxon>Cytophagales</taxon>
        <taxon>Persicobacteraceae</taxon>
        <taxon>Aureibacter</taxon>
    </lineage>
</organism>
<dbReference type="GO" id="GO:0016705">
    <property type="term" value="F:oxidoreductase activity, acting on paired donors, with incorporation or reduction of molecular oxygen"/>
    <property type="evidence" value="ECO:0007669"/>
    <property type="project" value="InterPro"/>
</dbReference>
<dbReference type="Pfam" id="PF00067">
    <property type="entry name" value="p450"/>
    <property type="match status" value="1"/>
</dbReference>
<evidence type="ECO:0000256" key="4">
    <source>
        <dbReference type="ARBA" id="ARBA00023002"/>
    </source>
</evidence>
<keyword evidence="10" id="KW-1185">Reference proteome</keyword>
<dbReference type="AlphaFoldDB" id="A0AAE3XM99"/>
<evidence type="ECO:0000256" key="6">
    <source>
        <dbReference type="ARBA" id="ARBA00023033"/>
    </source>
</evidence>
<keyword evidence="4 8" id="KW-0560">Oxidoreductase</keyword>
<dbReference type="PANTHER" id="PTHR24291:SF50">
    <property type="entry name" value="BIFUNCTIONAL ALBAFLAVENONE MONOOXYGENASE_TERPENE SYNTHASE"/>
    <property type="match status" value="1"/>
</dbReference>
<name>A0AAE3XM99_9BACT</name>
<comment type="cofactor">
    <cofactor evidence="7">
        <name>heme</name>
        <dbReference type="ChEBI" id="CHEBI:30413"/>
    </cofactor>
</comment>
<dbReference type="PRINTS" id="PR00385">
    <property type="entry name" value="P450"/>
</dbReference>
<keyword evidence="2 7" id="KW-0349">Heme</keyword>
<keyword evidence="5 7" id="KW-0408">Iron</keyword>
<evidence type="ECO:0000256" key="7">
    <source>
        <dbReference type="PIRSR" id="PIRSR602401-1"/>
    </source>
</evidence>
<dbReference type="PRINTS" id="PR00463">
    <property type="entry name" value="EP450I"/>
</dbReference>
<evidence type="ECO:0000256" key="3">
    <source>
        <dbReference type="ARBA" id="ARBA00022723"/>
    </source>
</evidence>
<proteinExistence type="inferred from homology"/>
<evidence type="ECO:0000256" key="2">
    <source>
        <dbReference type="ARBA" id="ARBA00022617"/>
    </source>
</evidence>
<sequence length="444" mass="50923">MSTNQIPTAGKNWFSNIQSLSNNTLDFLMDASRDKGDVIKINTGIKTIYLISCPKVTEEILVKQQKSFKKSEAYEILKELGGDGLISAEGETWKRKRVKMNPAFQKNAIKNIFEEMEECVDEFIIDLQSKKQIDLDRTMMDITLKIILRTMFGNQVQIDSEKIYEDLTFSLEHIIKKFWNPFYALSANWNGKNKSFEESRQRFDDIIFKLTNERINMPEEEKGRYNLLDMLIGAMNDEDKPFSLKDVRDEVITTMIAGHETTASALSFTLAELCKHPEHLSKAIEEIDTNYTDNVSGYQLTEKLPFVKAIFEEGLRMYPSAWSIGRIPLENVEASNFSFPKGSDIAIFISGLHRNSTYWKKPDTFDPYRFYNGDNKDMHKCQYVPFGAGSRKCIGNHFAMAEGVLLLAKMLKNFNLELVDKNVNAKAVLTLRPTQIIRANISAR</sequence>
<dbReference type="InterPro" id="IPR050196">
    <property type="entry name" value="Cytochrome_P450_Monoox"/>
</dbReference>
<dbReference type="SUPFAM" id="SSF48264">
    <property type="entry name" value="Cytochrome P450"/>
    <property type="match status" value="1"/>
</dbReference>
<dbReference type="GO" id="GO:0020037">
    <property type="term" value="F:heme binding"/>
    <property type="evidence" value="ECO:0007669"/>
    <property type="project" value="InterPro"/>
</dbReference>
<evidence type="ECO:0000256" key="8">
    <source>
        <dbReference type="RuleBase" id="RU000461"/>
    </source>
</evidence>
<evidence type="ECO:0000256" key="1">
    <source>
        <dbReference type="ARBA" id="ARBA00010617"/>
    </source>
</evidence>
<dbReference type="RefSeq" id="WP_309939245.1">
    <property type="nucleotide sequence ID" value="NZ_AP025305.1"/>
</dbReference>
<dbReference type="GO" id="GO:0005506">
    <property type="term" value="F:iron ion binding"/>
    <property type="evidence" value="ECO:0007669"/>
    <property type="project" value="InterPro"/>
</dbReference>
<feature type="binding site" description="axial binding residue" evidence="7">
    <location>
        <position position="393"/>
    </location>
    <ligand>
        <name>heme</name>
        <dbReference type="ChEBI" id="CHEBI:30413"/>
    </ligand>
    <ligandPart>
        <name>Fe</name>
        <dbReference type="ChEBI" id="CHEBI:18248"/>
    </ligandPart>
</feature>
<dbReference type="PROSITE" id="PS00086">
    <property type="entry name" value="CYTOCHROME_P450"/>
    <property type="match status" value="1"/>
</dbReference>
<dbReference type="InterPro" id="IPR001128">
    <property type="entry name" value="Cyt_P450"/>
</dbReference>
<dbReference type="Gene3D" id="1.10.630.10">
    <property type="entry name" value="Cytochrome P450"/>
    <property type="match status" value="1"/>
</dbReference>
<accession>A0AAE3XM99</accession>
<dbReference type="GO" id="GO:0004497">
    <property type="term" value="F:monooxygenase activity"/>
    <property type="evidence" value="ECO:0007669"/>
    <property type="project" value="UniProtKB-KW"/>
</dbReference>
<dbReference type="Proteomes" id="UP001185092">
    <property type="component" value="Unassembled WGS sequence"/>
</dbReference>
<evidence type="ECO:0000256" key="5">
    <source>
        <dbReference type="ARBA" id="ARBA00023004"/>
    </source>
</evidence>
<reference evidence="9" key="1">
    <citation type="submission" date="2023-07" db="EMBL/GenBank/DDBJ databases">
        <title>Genomic Encyclopedia of Type Strains, Phase IV (KMG-IV): sequencing the most valuable type-strain genomes for metagenomic binning, comparative biology and taxonomic classification.</title>
        <authorList>
            <person name="Goeker M."/>
        </authorList>
    </citation>
    <scope>NUCLEOTIDE SEQUENCE</scope>
    <source>
        <strain evidence="9">DSM 26174</strain>
    </source>
</reference>
<protein>
    <submittedName>
        <fullName evidence="9">Cytochrome P450</fullName>
    </submittedName>
</protein>
<dbReference type="InterPro" id="IPR036396">
    <property type="entry name" value="Cyt_P450_sf"/>
</dbReference>
<keyword evidence="6 8" id="KW-0503">Monooxygenase</keyword>
<dbReference type="EMBL" id="JAVDQD010000003">
    <property type="protein sequence ID" value="MDR6239552.1"/>
    <property type="molecule type" value="Genomic_DNA"/>
</dbReference>
<evidence type="ECO:0000313" key="9">
    <source>
        <dbReference type="EMBL" id="MDR6239552.1"/>
    </source>
</evidence>
<dbReference type="InterPro" id="IPR017972">
    <property type="entry name" value="Cyt_P450_CS"/>
</dbReference>